<evidence type="ECO:0000313" key="7">
    <source>
        <dbReference type="EMBL" id="PNV65897.1"/>
    </source>
</evidence>
<dbReference type="PANTHER" id="PTHR34227">
    <property type="entry name" value="CHAPERONE PROTEIN YCDY"/>
    <property type="match status" value="1"/>
</dbReference>
<comment type="caution">
    <text evidence="7">The sequence shown here is derived from an EMBL/GenBank/DDBJ whole genome shotgun (WGS) entry which is preliminary data.</text>
</comment>
<gene>
    <name evidence="7" type="ORF">C2L80_04195</name>
</gene>
<dbReference type="Pfam" id="PF00037">
    <property type="entry name" value="Fer4"/>
    <property type="match status" value="1"/>
</dbReference>
<dbReference type="EMBL" id="PPEL01000014">
    <property type="protein sequence ID" value="PNV65897.1"/>
    <property type="molecule type" value="Genomic_DNA"/>
</dbReference>
<dbReference type="Gene3D" id="3.30.70.20">
    <property type="match status" value="1"/>
</dbReference>
<dbReference type="InterPro" id="IPR017896">
    <property type="entry name" value="4Fe4S_Fe-S-bd"/>
</dbReference>
<keyword evidence="2" id="KW-0408">Iron</keyword>
<dbReference type="RefSeq" id="WP_103262740.1">
    <property type="nucleotide sequence ID" value="NZ_PPEL01000014.1"/>
</dbReference>
<dbReference type="SUPFAM" id="SSF54862">
    <property type="entry name" value="4Fe-4S ferredoxins"/>
    <property type="match status" value="1"/>
</dbReference>
<dbReference type="GO" id="GO:0046872">
    <property type="term" value="F:metal ion binding"/>
    <property type="evidence" value="ECO:0007669"/>
    <property type="project" value="UniProtKB-KW"/>
</dbReference>
<evidence type="ECO:0000256" key="1">
    <source>
        <dbReference type="ARBA" id="ARBA00022723"/>
    </source>
</evidence>
<protein>
    <recommendedName>
        <fullName evidence="6">4Fe-4S ferredoxin-type domain-containing protein</fullName>
    </recommendedName>
</protein>
<dbReference type="PROSITE" id="PS00198">
    <property type="entry name" value="4FE4S_FER_1"/>
    <property type="match status" value="1"/>
</dbReference>
<dbReference type="Proteomes" id="UP000236488">
    <property type="component" value="Unassembled WGS sequence"/>
</dbReference>
<accession>A0A2K2U6G1</accession>
<evidence type="ECO:0000259" key="6">
    <source>
        <dbReference type="PROSITE" id="PS51379"/>
    </source>
</evidence>
<keyword evidence="4" id="KW-0143">Chaperone</keyword>
<dbReference type="Pfam" id="PF02613">
    <property type="entry name" value="Nitrate_red_del"/>
    <property type="match status" value="1"/>
</dbReference>
<evidence type="ECO:0000313" key="8">
    <source>
        <dbReference type="Proteomes" id="UP000236488"/>
    </source>
</evidence>
<dbReference type="Gene3D" id="1.10.3480.10">
    <property type="entry name" value="TorD-like"/>
    <property type="match status" value="1"/>
</dbReference>
<keyword evidence="3" id="KW-0411">Iron-sulfur</keyword>
<dbReference type="PANTHER" id="PTHR34227:SF1">
    <property type="entry name" value="DIMETHYL SULFOXIDE REDUCTASE CHAPERONE-RELATED"/>
    <property type="match status" value="1"/>
</dbReference>
<dbReference type="InterPro" id="IPR017900">
    <property type="entry name" value="4Fe4S_Fe_S_CS"/>
</dbReference>
<keyword evidence="8" id="KW-1185">Reference proteome</keyword>
<proteinExistence type="predicted"/>
<evidence type="ECO:0000256" key="4">
    <source>
        <dbReference type="ARBA" id="ARBA00023186"/>
    </source>
</evidence>
<reference evidence="7 8" key="1">
    <citation type="journal article" date="2018" name="Int. J. Syst. Evol. Microbiol.">
        <title>Rubneribacter badeniensis gen. nov., sp. nov. and Enteroscipio rubneri gen. nov., sp. nov., new members of the Eggerthellaceae isolated from human faeces.</title>
        <authorList>
            <person name="Danylec N."/>
            <person name="Gobl A."/>
            <person name="Stoll D.A."/>
            <person name="Hetzer B."/>
            <person name="Kulling S.E."/>
            <person name="Huch M."/>
        </authorList>
    </citation>
    <scope>NUCLEOTIDE SEQUENCE [LARGE SCALE GENOMIC DNA]</scope>
    <source>
        <strain evidence="7 8">ResAG-85</strain>
    </source>
</reference>
<dbReference type="AlphaFoldDB" id="A0A2K2U6G1"/>
<dbReference type="GO" id="GO:0051536">
    <property type="term" value="F:iron-sulfur cluster binding"/>
    <property type="evidence" value="ECO:0007669"/>
    <property type="project" value="UniProtKB-KW"/>
</dbReference>
<keyword evidence="1" id="KW-0479">Metal-binding</keyword>
<name>A0A2K2U6G1_9ACTN</name>
<evidence type="ECO:0000256" key="3">
    <source>
        <dbReference type="ARBA" id="ARBA00023014"/>
    </source>
</evidence>
<dbReference type="PROSITE" id="PS51379">
    <property type="entry name" value="4FE4S_FER_2"/>
    <property type="match status" value="1"/>
</dbReference>
<dbReference type="SUPFAM" id="SSF89155">
    <property type="entry name" value="TorD-like"/>
    <property type="match status" value="1"/>
</dbReference>
<dbReference type="InterPro" id="IPR020945">
    <property type="entry name" value="DMSO/NO3_reduct_chaperone"/>
</dbReference>
<sequence>MIDPQEFAQAQSGRSAMYRLIEKLFAAPLSQADLDALTRANLPALACGSPRAEHGLREMARFLQACDSGTREALARDYTSAFHGVQSIGGRMALPYESAHQGESQQLMGAARGKVLNVFKKQALKLDAGIDLPEDHLAFLCEFMAAMAQRTAASFSAGDVDKTCESLRLQRAFLRSHILSWYEHFAKLAARIVDEPFYCGALDAAGGFFALDAAALDDMLADLGAPEEPFDLAWWETPPTTPGMPHASDSRASDSRASDGRVRIRRGRCIRKRGDTCSRCVAACPRGLDPFEMSTTRIRADCTGCGLCVKACPTQALSLKHR</sequence>
<feature type="compositionally biased region" description="Basic and acidic residues" evidence="5">
    <location>
        <begin position="248"/>
        <end position="258"/>
    </location>
</feature>
<dbReference type="InterPro" id="IPR036411">
    <property type="entry name" value="TorD-like_sf"/>
</dbReference>
<evidence type="ECO:0000256" key="5">
    <source>
        <dbReference type="SAM" id="MobiDB-lite"/>
    </source>
</evidence>
<dbReference type="InterPro" id="IPR050289">
    <property type="entry name" value="TorD/DmsD_chaperones"/>
</dbReference>
<evidence type="ECO:0000256" key="2">
    <source>
        <dbReference type="ARBA" id="ARBA00023004"/>
    </source>
</evidence>
<feature type="domain" description="4Fe-4S ferredoxin-type" evidence="6">
    <location>
        <begin position="293"/>
        <end position="322"/>
    </location>
</feature>
<organism evidence="7 8">
    <name type="scientific">Rubneribacter badeniensis</name>
    <dbReference type="NCBI Taxonomy" id="2070688"/>
    <lineage>
        <taxon>Bacteria</taxon>
        <taxon>Bacillati</taxon>
        <taxon>Actinomycetota</taxon>
        <taxon>Coriobacteriia</taxon>
        <taxon>Eggerthellales</taxon>
        <taxon>Eggerthellaceae</taxon>
        <taxon>Rubneribacter</taxon>
    </lineage>
</organism>
<feature type="region of interest" description="Disordered" evidence="5">
    <location>
        <begin position="238"/>
        <end position="258"/>
    </location>
</feature>